<dbReference type="Proteomes" id="UP000054632">
    <property type="component" value="Unassembled WGS sequence"/>
</dbReference>
<name>A0A0V1DMH2_TRIPS</name>
<proteinExistence type="predicted"/>
<protein>
    <submittedName>
        <fullName evidence="1">Uncharacterized protein</fullName>
    </submittedName>
</protein>
<organism evidence="1 2">
    <name type="scientific">Trichinella pseudospiralis</name>
    <name type="common">Parasitic roundworm</name>
    <dbReference type="NCBI Taxonomy" id="6337"/>
    <lineage>
        <taxon>Eukaryota</taxon>
        <taxon>Metazoa</taxon>
        <taxon>Ecdysozoa</taxon>
        <taxon>Nematoda</taxon>
        <taxon>Enoplea</taxon>
        <taxon>Dorylaimia</taxon>
        <taxon>Trichinellida</taxon>
        <taxon>Trichinellidae</taxon>
        <taxon>Trichinella</taxon>
    </lineage>
</organism>
<reference evidence="1 2" key="1">
    <citation type="submission" date="2015-01" db="EMBL/GenBank/DDBJ databases">
        <title>Evolution of Trichinella species and genotypes.</title>
        <authorList>
            <person name="Korhonen P.K."/>
            <person name="Edoardo P."/>
            <person name="Giuseppe L.R."/>
            <person name="Gasser R.B."/>
        </authorList>
    </citation>
    <scope>NUCLEOTIDE SEQUENCE [LARGE SCALE GENOMIC DNA]</scope>
    <source>
        <strain evidence="1">ISS13</strain>
    </source>
</reference>
<dbReference type="AlphaFoldDB" id="A0A0V1DMH2"/>
<evidence type="ECO:0000313" key="1">
    <source>
        <dbReference type="EMBL" id="KRY62534.1"/>
    </source>
</evidence>
<comment type="caution">
    <text evidence="1">The sequence shown here is derived from an EMBL/GenBank/DDBJ whole genome shotgun (WGS) entry which is preliminary data.</text>
</comment>
<accession>A0A0V1DMH2</accession>
<sequence>MSNTFNFLAFVINFDPRLIDYLLRNKGKTPRSVERELLTVNFPMY</sequence>
<evidence type="ECO:0000313" key="2">
    <source>
        <dbReference type="Proteomes" id="UP000054632"/>
    </source>
</evidence>
<dbReference type="EMBL" id="JYDR01002150">
    <property type="protein sequence ID" value="KRY62534.1"/>
    <property type="molecule type" value="Genomic_DNA"/>
</dbReference>
<gene>
    <name evidence="1" type="ORF">T4A_3343</name>
</gene>